<dbReference type="KEGG" id="bbev:BBEV_0779"/>
<dbReference type="RefSeq" id="WP_069364265.1">
    <property type="nucleotide sequence ID" value="NZ_CP012502.1"/>
</dbReference>
<dbReference type="OrthoDB" id="9781631at2"/>
<dbReference type="SUPFAM" id="SSF54631">
    <property type="entry name" value="CBS-domain pair"/>
    <property type="match status" value="1"/>
</dbReference>
<dbReference type="SMART" id="SM00116">
    <property type="entry name" value="CBS"/>
    <property type="match status" value="2"/>
</dbReference>
<accession>A0A1D7QT22</accession>
<evidence type="ECO:0000313" key="6">
    <source>
        <dbReference type="Proteomes" id="UP000094463"/>
    </source>
</evidence>
<dbReference type="PANTHER" id="PTHR43080">
    <property type="entry name" value="CBS DOMAIN-CONTAINING PROTEIN CBSX3, MITOCHONDRIAL"/>
    <property type="match status" value="1"/>
</dbReference>
<dbReference type="SUPFAM" id="SSF55021">
    <property type="entry name" value="ACT-like"/>
    <property type="match status" value="1"/>
</dbReference>
<name>A0A1D7QT22_9BACI</name>
<dbReference type="Pfam" id="PF00571">
    <property type="entry name" value="CBS"/>
    <property type="match status" value="2"/>
</dbReference>
<evidence type="ECO:0000256" key="2">
    <source>
        <dbReference type="PROSITE-ProRule" id="PRU00703"/>
    </source>
</evidence>
<organism evidence="5 6">
    <name type="scientific">Salisediminibacterium beveridgei</name>
    <dbReference type="NCBI Taxonomy" id="632773"/>
    <lineage>
        <taxon>Bacteria</taxon>
        <taxon>Bacillati</taxon>
        <taxon>Bacillota</taxon>
        <taxon>Bacilli</taxon>
        <taxon>Bacillales</taxon>
        <taxon>Bacillaceae</taxon>
        <taxon>Salisediminibacterium</taxon>
    </lineage>
</organism>
<dbReference type="InterPro" id="IPR002912">
    <property type="entry name" value="ACT_dom"/>
</dbReference>
<reference evidence="5 6" key="1">
    <citation type="submission" date="2015-08" db="EMBL/GenBank/DDBJ databases">
        <title>The complete genome sequence of Bacillus beveridgei MLTeJB.</title>
        <authorList>
            <person name="Hanson T.E."/>
            <person name="Mesa C."/>
            <person name="Basesman S.M."/>
            <person name="Oremland R.S."/>
        </authorList>
    </citation>
    <scope>NUCLEOTIDE SEQUENCE [LARGE SCALE GENOMIC DNA]</scope>
    <source>
        <strain evidence="5 6">MLTeJB</strain>
    </source>
</reference>
<dbReference type="PROSITE" id="PS51371">
    <property type="entry name" value="CBS"/>
    <property type="match status" value="2"/>
</dbReference>
<dbReference type="InterPro" id="IPR046342">
    <property type="entry name" value="CBS_dom_sf"/>
</dbReference>
<gene>
    <name evidence="5" type="primary">acuB</name>
    <name evidence="5" type="ORF">BBEV_0779</name>
</gene>
<feature type="domain" description="CBS" evidence="3">
    <location>
        <begin position="7"/>
        <end position="68"/>
    </location>
</feature>
<sequence length="214" mass="23983">MNVSDIMVRDIKTAKPDLSTGDALEYMKAMHIRHLPVVNDAGEFVGIVSDRDLKDAAPSIFDKSHEDFIYVPISKVMITDVITALPLDFVEEAAFTMVEENISCLPVEEDGKLVGIITETDLLKILVKLTGASLPSSRLEVEVNDESGHLCRVTQLINEHKMNIQSVLLYPSPIDNKKKILVFRIQAMDMRPLLNTLKEEGFHVKWPKDLELGV</sequence>
<dbReference type="CDD" id="cd04584">
    <property type="entry name" value="CBS_pair_AcuB_like"/>
    <property type="match status" value="1"/>
</dbReference>
<dbReference type="AlphaFoldDB" id="A0A1D7QT22"/>
<dbReference type="PROSITE" id="PS51671">
    <property type="entry name" value="ACT"/>
    <property type="match status" value="1"/>
</dbReference>
<dbReference type="PATRIC" id="fig|632773.3.peg.820"/>
<feature type="domain" description="ACT" evidence="4">
    <location>
        <begin position="138"/>
        <end position="212"/>
    </location>
</feature>
<dbReference type="PANTHER" id="PTHR43080:SF2">
    <property type="entry name" value="CBS DOMAIN-CONTAINING PROTEIN"/>
    <property type="match status" value="1"/>
</dbReference>
<dbReference type="InterPro" id="IPR051257">
    <property type="entry name" value="Diverse_CBS-Domain"/>
</dbReference>
<dbReference type="Gene3D" id="3.30.70.260">
    <property type="match status" value="1"/>
</dbReference>
<evidence type="ECO:0000313" key="5">
    <source>
        <dbReference type="EMBL" id="AOM82150.1"/>
    </source>
</evidence>
<dbReference type="InterPro" id="IPR000644">
    <property type="entry name" value="CBS_dom"/>
</dbReference>
<dbReference type="InterPro" id="IPR045865">
    <property type="entry name" value="ACT-like_dom_sf"/>
</dbReference>
<keyword evidence="5" id="KW-0560">Oxidoreductase</keyword>
<evidence type="ECO:0000259" key="4">
    <source>
        <dbReference type="PROSITE" id="PS51671"/>
    </source>
</evidence>
<dbReference type="Proteomes" id="UP000094463">
    <property type="component" value="Chromosome"/>
</dbReference>
<keyword evidence="6" id="KW-1185">Reference proteome</keyword>
<feature type="domain" description="CBS" evidence="3">
    <location>
        <begin position="77"/>
        <end position="133"/>
    </location>
</feature>
<dbReference type="EMBL" id="CP012502">
    <property type="protein sequence ID" value="AOM82150.1"/>
    <property type="molecule type" value="Genomic_DNA"/>
</dbReference>
<keyword evidence="1 2" id="KW-0129">CBS domain</keyword>
<proteinExistence type="predicted"/>
<dbReference type="GO" id="GO:0003938">
    <property type="term" value="F:IMP dehydrogenase activity"/>
    <property type="evidence" value="ECO:0007669"/>
    <property type="project" value="UniProtKB-EC"/>
</dbReference>
<dbReference type="STRING" id="632773.BBEV_0779"/>
<evidence type="ECO:0000259" key="3">
    <source>
        <dbReference type="PROSITE" id="PS51371"/>
    </source>
</evidence>
<evidence type="ECO:0000256" key="1">
    <source>
        <dbReference type="ARBA" id="ARBA00023122"/>
    </source>
</evidence>
<protein>
    <submittedName>
        <fullName evidence="5">Acetoin utilization protein AcuB</fullName>
        <ecNumber evidence="5">1.1.1.205</ecNumber>
    </submittedName>
</protein>
<dbReference type="EC" id="1.1.1.205" evidence="5"/>
<dbReference type="Gene3D" id="3.10.580.10">
    <property type="entry name" value="CBS-domain"/>
    <property type="match status" value="1"/>
</dbReference>